<evidence type="ECO:0000256" key="15">
    <source>
        <dbReference type="SAM" id="Phobius"/>
    </source>
</evidence>
<dbReference type="InterPro" id="IPR036396">
    <property type="entry name" value="Cyt_P450_sf"/>
</dbReference>
<dbReference type="PANTHER" id="PTHR24291">
    <property type="entry name" value="CYTOCHROME P450 FAMILY 4"/>
    <property type="match status" value="1"/>
</dbReference>
<keyword evidence="8" id="KW-0256">Endoplasmic reticulum</keyword>
<protein>
    <submittedName>
        <fullName evidence="16">Cytochrome P450,Cytochrome P450, E-class, group IV</fullName>
    </submittedName>
</protein>
<accession>A0A5E4M259</accession>
<dbReference type="Pfam" id="PF00067">
    <property type="entry name" value="p450"/>
    <property type="match status" value="1"/>
</dbReference>
<evidence type="ECO:0000256" key="2">
    <source>
        <dbReference type="ARBA" id="ARBA00003690"/>
    </source>
</evidence>
<evidence type="ECO:0000256" key="4">
    <source>
        <dbReference type="ARBA" id="ARBA00004406"/>
    </source>
</evidence>
<keyword evidence="15" id="KW-0812">Transmembrane</keyword>
<dbReference type="PRINTS" id="PR00385">
    <property type="entry name" value="P450"/>
</dbReference>
<dbReference type="EMBL" id="CABPRJ010000022">
    <property type="protein sequence ID" value="VVC25919.1"/>
    <property type="molecule type" value="Genomic_DNA"/>
</dbReference>
<keyword evidence="12" id="KW-0503">Monooxygenase</keyword>
<comment type="subcellular location">
    <subcellularLocation>
        <location evidence="4">Endoplasmic reticulum membrane</location>
        <topology evidence="4">Peripheral membrane protein</topology>
    </subcellularLocation>
    <subcellularLocation>
        <location evidence="3">Microsome membrane</location>
        <topology evidence="3">Peripheral membrane protein</topology>
    </subcellularLocation>
</comment>
<dbReference type="AlphaFoldDB" id="A0A5E4M259"/>
<proteinExistence type="inferred from homology"/>
<keyword evidence="9" id="KW-0492">Microsome</keyword>
<reference evidence="16 17" key="1">
    <citation type="submission" date="2019-08" db="EMBL/GenBank/DDBJ databases">
        <authorList>
            <person name="Alioto T."/>
            <person name="Alioto T."/>
            <person name="Gomez Garrido J."/>
        </authorList>
    </citation>
    <scope>NUCLEOTIDE SEQUENCE [LARGE SCALE GENOMIC DNA]</scope>
</reference>
<keyword evidence="6 14" id="KW-0349">Heme</keyword>
<evidence type="ECO:0000256" key="14">
    <source>
        <dbReference type="PIRSR" id="PIRSR602403-1"/>
    </source>
</evidence>
<dbReference type="InterPro" id="IPR050196">
    <property type="entry name" value="Cytochrome_P450_Monoox"/>
</dbReference>
<comment type="similarity">
    <text evidence="5">Belongs to the cytochrome P450 family.</text>
</comment>
<evidence type="ECO:0000256" key="3">
    <source>
        <dbReference type="ARBA" id="ARBA00004174"/>
    </source>
</evidence>
<evidence type="ECO:0000256" key="9">
    <source>
        <dbReference type="ARBA" id="ARBA00022848"/>
    </source>
</evidence>
<dbReference type="GO" id="GO:0005506">
    <property type="term" value="F:iron ion binding"/>
    <property type="evidence" value="ECO:0007669"/>
    <property type="project" value="InterPro"/>
</dbReference>
<dbReference type="GO" id="GO:0020037">
    <property type="term" value="F:heme binding"/>
    <property type="evidence" value="ECO:0007669"/>
    <property type="project" value="InterPro"/>
</dbReference>
<dbReference type="PRINTS" id="PR00465">
    <property type="entry name" value="EP450IV"/>
</dbReference>
<keyword evidence="7 14" id="KW-0479">Metal-binding</keyword>
<organism evidence="16 17">
    <name type="scientific">Cinara cedri</name>
    <dbReference type="NCBI Taxonomy" id="506608"/>
    <lineage>
        <taxon>Eukaryota</taxon>
        <taxon>Metazoa</taxon>
        <taxon>Ecdysozoa</taxon>
        <taxon>Arthropoda</taxon>
        <taxon>Hexapoda</taxon>
        <taxon>Insecta</taxon>
        <taxon>Pterygota</taxon>
        <taxon>Neoptera</taxon>
        <taxon>Paraneoptera</taxon>
        <taxon>Hemiptera</taxon>
        <taxon>Sternorrhyncha</taxon>
        <taxon>Aphidomorpha</taxon>
        <taxon>Aphidoidea</taxon>
        <taxon>Aphididae</taxon>
        <taxon>Lachninae</taxon>
        <taxon>Cinara</taxon>
    </lineage>
</organism>
<dbReference type="SUPFAM" id="SSF48264">
    <property type="entry name" value="Cytochrome P450"/>
    <property type="match status" value="1"/>
</dbReference>
<evidence type="ECO:0000256" key="5">
    <source>
        <dbReference type="ARBA" id="ARBA00010617"/>
    </source>
</evidence>
<feature type="binding site" description="axial binding residue" evidence="14">
    <location>
        <position position="468"/>
    </location>
    <ligand>
        <name>heme</name>
        <dbReference type="ChEBI" id="CHEBI:30413"/>
    </ligand>
    <ligandPart>
        <name>Fe</name>
        <dbReference type="ChEBI" id="CHEBI:18248"/>
    </ligandPart>
</feature>
<evidence type="ECO:0000256" key="13">
    <source>
        <dbReference type="ARBA" id="ARBA00023136"/>
    </source>
</evidence>
<comment type="cofactor">
    <cofactor evidence="1 14">
        <name>heme</name>
        <dbReference type="ChEBI" id="CHEBI:30413"/>
    </cofactor>
</comment>
<gene>
    <name evidence="16" type="ORF">CINCED_3A016210</name>
</gene>
<dbReference type="GO" id="GO:0005789">
    <property type="term" value="C:endoplasmic reticulum membrane"/>
    <property type="evidence" value="ECO:0007669"/>
    <property type="project" value="UniProtKB-SubCell"/>
</dbReference>
<evidence type="ECO:0000256" key="6">
    <source>
        <dbReference type="ARBA" id="ARBA00022617"/>
    </source>
</evidence>
<dbReference type="Gene3D" id="1.10.630.10">
    <property type="entry name" value="Cytochrome P450"/>
    <property type="match status" value="1"/>
</dbReference>
<evidence type="ECO:0000256" key="7">
    <source>
        <dbReference type="ARBA" id="ARBA00022723"/>
    </source>
</evidence>
<keyword evidence="17" id="KW-1185">Reference proteome</keyword>
<evidence type="ECO:0000256" key="11">
    <source>
        <dbReference type="ARBA" id="ARBA00023004"/>
    </source>
</evidence>
<evidence type="ECO:0000256" key="1">
    <source>
        <dbReference type="ARBA" id="ARBA00001971"/>
    </source>
</evidence>
<keyword evidence="15" id="KW-1133">Transmembrane helix</keyword>
<evidence type="ECO:0000313" key="17">
    <source>
        <dbReference type="Proteomes" id="UP000325440"/>
    </source>
</evidence>
<evidence type="ECO:0000313" key="16">
    <source>
        <dbReference type="EMBL" id="VVC25919.1"/>
    </source>
</evidence>
<dbReference type="OrthoDB" id="1470350at2759"/>
<comment type="function">
    <text evidence="2">May be involved in the metabolism of insect hormones and in the breakdown of synthetic insecticides.</text>
</comment>
<name>A0A5E4M259_9HEMI</name>
<keyword evidence="10" id="KW-0560">Oxidoreductase</keyword>
<sequence length="529" mass="61616">MHILIQKVMDLNESNTWNFIFMLLLAILVIIMIVKFKNRRTTILANKIPGPDGLFLVGILPVVIQGPEKFLTNCSKLYRMYEKSLFKVWLFDRLLIVLTQPEDIEFVFTNPKLQKKSKEYSILRESIMGQGIFTNDDIQKWKNNRKMVSGGLSFSMIKSFIPIFYEEANVLSEILNKKCDLKSKECDISIPVSMATMEMIGKTALDVTFNAQNNSRHRFIDNLQTTLQTWEYRITHPWYLSKTLFKWSKVSQKHDQSQQIINEFTDEIINEKFSKLNQNTEGNHKRNLETDDEVIGRKMKTVIEILLENYHGMSHKQIREELITIMIGGQETTAMTNACTIFMLAHHQDVQDKVFEEIQTIFSTGDRDRPPTYEDMQQMTYLERVIKETLRLFPPLPIIARKLEEEMKIGKHLCPAGSSLLISPLYLQSSPEYYADPDKFDPDHFLPDACHDRHPYAFIPFSAGFRNCIGIKYAMVQMKTVISTLVRENKFSPSDRCPTPEHLRLMFLTTLKFVDGCHVKIERRGRDLQ</sequence>
<evidence type="ECO:0000256" key="10">
    <source>
        <dbReference type="ARBA" id="ARBA00023002"/>
    </source>
</evidence>
<evidence type="ECO:0000256" key="8">
    <source>
        <dbReference type="ARBA" id="ARBA00022824"/>
    </source>
</evidence>
<dbReference type="InterPro" id="IPR002403">
    <property type="entry name" value="Cyt_P450_E_grp-IV"/>
</dbReference>
<dbReference type="Proteomes" id="UP000325440">
    <property type="component" value="Unassembled WGS sequence"/>
</dbReference>
<keyword evidence="11 14" id="KW-0408">Iron</keyword>
<dbReference type="GO" id="GO:0004497">
    <property type="term" value="F:monooxygenase activity"/>
    <property type="evidence" value="ECO:0007669"/>
    <property type="project" value="UniProtKB-KW"/>
</dbReference>
<dbReference type="PANTHER" id="PTHR24291:SF189">
    <property type="entry name" value="CYTOCHROME P450 4C3-RELATED"/>
    <property type="match status" value="1"/>
</dbReference>
<dbReference type="GO" id="GO:0016705">
    <property type="term" value="F:oxidoreductase activity, acting on paired donors, with incorporation or reduction of molecular oxygen"/>
    <property type="evidence" value="ECO:0007669"/>
    <property type="project" value="InterPro"/>
</dbReference>
<dbReference type="InterPro" id="IPR001128">
    <property type="entry name" value="Cyt_P450"/>
</dbReference>
<evidence type="ECO:0000256" key="12">
    <source>
        <dbReference type="ARBA" id="ARBA00023033"/>
    </source>
</evidence>
<dbReference type="CDD" id="cd20628">
    <property type="entry name" value="CYP4"/>
    <property type="match status" value="1"/>
</dbReference>
<keyword evidence="13 15" id="KW-0472">Membrane</keyword>
<feature type="transmembrane region" description="Helical" evidence="15">
    <location>
        <begin position="16"/>
        <end position="34"/>
    </location>
</feature>